<keyword evidence="2" id="KW-1185">Reference proteome</keyword>
<proteinExistence type="predicted"/>
<dbReference type="EMBL" id="KZ857382">
    <property type="protein sequence ID" value="RDX55477.1"/>
    <property type="molecule type" value="Genomic_DNA"/>
</dbReference>
<sequence>MPAPHAMLLRLAERCLQSSCRKALSKQELRALGEVEGFCGGECGCGPKVISDISHLCEVSTRLHYGGDSRRQRTCLPHPPRFSHNSNRNATAGRAGAVTLLATLCARISFHLCFPQSPTTCLDCSPSQRQSPPQTGNSTALRYSVNMVPYLIRRARCSCTHVRGALCWDPRCSNLAWSALLFPTRDQVSRWAPRRRRHPGHS</sequence>
<evidence type="ECO:0000313" key="2">
    <source>
        <dbReference type="Proteomes" id="UP000256964"/>
    </source>
</evidence>
<organism evidence="1 2">
    <name type="scientific">Lentinus brumalis</name>
    <dbReference type="NCBI Taxonomy" id="2498619"/>
    <lineage>
        <taxon>Eukaryota</taxon>
        <taxon>Fungi</taxon>
        <taxon>Dikarya</taxon>
        <taxon>Basidiomycota</taxon>
        <taxon>Agaricomycotina</taxon>
        <taxon>Agaricomycetes</taxon>
        <taxon>Polyporales</taxon>
        <taxon>Polyporaceae</taxon>
        <taxon>Lentinus</taxon>
    </lineage>
</organism>
<protein>
    <submittedName>
        <fullName evidence="1">Uncharacterized protein</fullName>
    </submittedName>
</protein>
<accession>A0A371DSF5</accession>
<evidence type="ECO:0000313" key="1">
    <source>
        <dbReference type="EMBL" id="RDX55477.1"/>
    </source>
</evidence>
<reference evidence="1 2" key="1">
    <citation type="journal article" date="2018" name="Biotechnol. Biofuels">
        <title>Integrative visual omics of the white-rot fungus Polyporus brumalis exposes the biotechnological potential of its oxidative enzymes for delignifying raw plant biomass.</title>
        <authorList>
            <person name="Miyauchi S."/>
            <person name="Rancon A."/>
            <person name="Drula E."/>
            <person name="Hage H."/>
            <person name="Chaduli D."/>
            <person name="Favel A."/>
            <person name="Grisel S."/>
            <person name="Henrissat B."/>
            <person name="Herpoel-Gimbert I."/>
            <person name="Ruiz-Duenas F.J."/>
            <person name="Chevret D."/>
            <person name="Hainaut M."/>
            <person name="Lin J."/>
            <person name="Wang M."/>
            <person name="Pangilinan J."/>
            <person name="Lipzen A."/>
            <person name="Lesage-Meessen L."/>
            <person name="Navarro D."/>
            <person name="Riley R."/>
            <person name="Grigoriev I.V."/>
            <person name="Zhou S."/>
            <person name="Raouche S."/>
            <person name="Rosso M.N."/>
        </authorList>
    </citation>
    <scope>NUCLEOTIDE SEQUENCE [LARGE SCALE GENOMIC DNA]</scope>
    <source>
        <strain evidence="1 2">BRFM 1820</strain>
    </source>
</reference>
<dbReference type="Proteomes" id="UP000256964">
    <property type="component" value="Unassembled WGS sequence"/>
</dbReference>
<name>A0A371DSF5_9APHY</name>
<dbReference type="AlphaFoldDB" id="A0A371DSF5"/>
<gene>
    <name evidence="1" type="ORF">OH76DRAFT_745654</name>
</gene>